<protein>
    <submittedName>
        <fullName evidence="5">Leucine-rich repeat-containing protein 74B isoform X1</fullName>
    </submittedName>
</protein>
<dbReference type="Proteomes" id="UP000694888">
    <property type="component" value="Unplaced"/>
</dbReference>
<keyword evidence="1" id="KW-0106">Calcium</keyword>
<dbReference type="InterPro" id="IPR018247">
    <property type="entry name" value="EF_Hand_1_Ca_BS"/>
</dbReference>
<dbReference type="SMART" id="SM00368">
    <property type="entry name" value="LRR_RI"/>
    <property type="match status" value="8"/>
</dbReference>
<dbReference type="PANTHER" id="PTHR24114">
    <property type="entry name" value="LEUCINE RICH REPEAT FAMILY PROTEIN"/>
    <property type="match status" value="1"/>
</dbReference>
<feature type="domain" description="EF-hand" evidence="3">
    <location>
        <begin position="577"/>
        <end position="612"/>
    </location>
</feature>
<sequence length="626" mass="69237">MDEGTSQDKPRFSYSAEDNTRGPVRTVSTAPAFATTLSGLEAVLEEDELSTHSPRRDGRPDSEDDEEYMERGQEADDEMADNEESPRSPMRSQRASDKSPMDSLTVRGSSPSRPDTSSSRRHQPSNKTISRASSRKSRASRQESAGSKPQGQSSDSESDVDEMRPRGSRSDLDLMMVDISNEKDWDTDLETEEPPTSYDHTGKSAYVEACKKFGVVPASYFLRHMNESSLSMKHHGLAGDGMKAIAASLVSNATINTLDISDNWLGLEGGVALCEMLKENCFITELNVSDNKLNSCTEQLCQIIEQNDTLRKVNLSGNNFDDSSAEHIANLILCTTKLESLNLSHNHLGERAGILLGPAISENLCLKELDLSWNHLRRKGAMAVGAGVKSNVYMKKVNLSWNGFGLEGSLALMDALKTNNVLEELDISNNRITTEGAVLIGKGLTVNETLKVLWMGKNPMQSAGCWGVAAAILKNPNCILETLDLSDVMVNQDFLDIWKQVQEQMPSLNMVHGGTEPPLKPKRRVHPMVKLTAYITSHNLQLVDFFNCFDKDGSMNITRDEFRQGLNRLLKETGIQLSAEEVDTLINELDANNDGEINYSELVLGQTEYQENEKRIGYTALRPMTS</sequence>
<dbReference type="InterPro" id="IPR011992">
    <property type="entry name" value="EF-hand-dom_pair"/>
</dbReference>
<accession>A0ABM0K6U8</accession>
<dbReference type="Pfam" id="PF13499">
    <property type="entry name" value="EF-hand_7"/>
    <property type="match status" value="1"/>
</dbReference>
<feature type="region of interest" description="Disordered" evidence="2">
    <location>
        <begin position="43"/>
        <end position="175"/>
    </location>
</feature>
<dbReference type="Gene3D" id="3.80.10.10">
    <property type="entry name" value="Ribonuclease Inhibitor"/>
    <property type="match status" value="2"/>
</dbReference>
<dbReference type="InterPro" id="IPR001611">
    <property type="entry name" value="Leu-rich_rpt"/>
</dbReference>
<dbReference type="InterPro" id="IPR032675">
    <property type="entry name" value="LRR_dom_sf"/>
</dbReference>
<evidence type="ECO:0000256" key="2">
    <source>
        <dbReference type="SAM" id="MobiDB-lite"/>
    </source>
</evidence>
<keyword evidence="4" id="KW-1185">Reference proteome</keyword>
<name>A0ABM0K6U8_APLCA</name>
<gene>
    <name evidence="5" type="primary">LOC101858308</name>
</gene>
<evidence type="ECO:0000313" key="5">
    <source>
        <dbReference type="RefSeq" id="XP_005110115.2"/>
    </source>
</evidence>
<dbReference type="InterPro" id="IPR052394">
    <property type="entry name" value="LRR-containing"/>
</dbReference>
<feature type="compositionally biased region" description="Basic and acidic residues" evidence="2">
    <location>
        <begin position="1"/>
        <end position="11"/>
    </location>
</feature>
<dbReference type="Pfam" id="PF13516">
    <property type="entry name" value="LRR_6"/>
    <property type="match status" value="6"/>
</dbReference>
<feature type="domain" description="EF-hand" evidence="3">
    <location>
        <begin position="537"/>
        <end position="572"/>
    </location>
</feature>
<dbReference type="SUPFAM" id="SSF47473">
    <property type="entry name" value="EF-hand"/>
    <property type="match status" value="1"/>
</dbReference>
<dbReference type="SMART" id="SM00054">
    <property type="entry name" value="EFh"/>
    <property type="match status" value="2"/>
</dbReference>
<dbReference type="PANTHER" id="PTHR24114:SF50">
    <property type="entry name" value="RNI-LIKE PROTEIN"/>
    <property type="match status" value="1"/>
</dbReference>
<reference evidence="5" key="1">
    <citation type="submission" date="2025-08" db="UniProtKB">
        <authorList>
            <consortium name="RefSeq"/>
        </authorList>
    </citation>
    <scope>IDENTIFICATION</scope>
</reference>
<dbReference type="PROSITE" id="PS00018">
    <property type="entry name" value="EF_HAND_1"/>
    <property type="match status" value="1"/>
</dbReference>
<dbReference type="CDD" id="cd00051">
    <property type="entry name" value="EFh"/>
    <property type="match status" value="1"/>
</dbReference>
<feature type="region of interest" description="Disordered" evidence="2">
    <location>
        <begin position="1"/>
        <end position="30"/>
    </location>
</feature>
<evidence type="ECO:0000313" key="4">
    <source>
        <dbReference type="Proteomes" id="UP000694888"/>
    </source>
</evidence>
<dbReference type="Gene3D" id="1.10.238.10">
    <property type="entry name" value="EF-hand"/>
    <property type="match status" value="1"/>
</dbReference>
<dbReference type="PROSITE" id="PS50222">
    <property type="entry name" value="EF_HAND_2"/>
    <property type="match status" value="2"/>
</dbReference>
<dbReference type="RefSeq" id="XP_005110115.2">
    <property type="nucleotide sequence ID" value="XM_005110058.2"/>
</dbReference>
<feature type="compositionally biased region" description="Basic and acidic residues" evidence="2">
    <location>
        <begin position="161"/>
        <end position="172"/>
    </location>
</feature>
<evidence type="ECO:0000259" key="3">
    <source>
        <dbReference type="PROSITE" id="PS50222"/>
    </source>
</evidence>
<proteinExistence type="predicted"/>
<dbReference type="SUPFAM" id="SSF52047">
    <property type="entry name" value="RNI-like"/>
    <property type="match status" value="1"/>
</dbReference>
<dbReference type="InterPro" id="IPR002048">
    <property type="entry name" value="EF_hand_dom"/>
</dbReference>
<feature type="compositionally biased region" description="Low complexity" evidence="2">
    <location>
        <begin position="107"/>
        <end position="117"/>
    </location>
</feature>
<organism evidence="4 5">
    <name type="scientific">Aplysia californica</name>
    <name type="common">California sea hare</name>
    <dbReference type="NCBI Taxonomy" id="6500"/>
    <lineage>
        <taxon>Eukaryota</taxon>
        <taxon>Metazoa</taxon>
        <taxon>Spiralia</taxon>
        <taxon>Lophotrochozoa</taxon>
        <taxon>Mollusca</taxon>
        <taxon>Gastropoda</taxon>
        <taxon>Heterobranchia</taxon>
        <taxon>Euthyneura</taxon>
        <taxon>Tectipleura</taxon>
        <taxon>Aplysiida</taxon>
        <taxon>Aplysioidea</taxon>
        <taxon>Aplysiidae</taxon>
        <taxon>Aplysia</taxon>
    </lineage>
</organism>
<dbReference type="GeneID" id="101858308"/>
<evidence type="ECO:0000256" key="1">
    <source>
        <dbReference type="ARBA" id="ARBA00022837"/>
    </source>
</evidence>